<comment type="subcellular location">
    <subcellularLocation>
        <location evidence="1">Membrane</location>
        <topology evidence="1">Lipid-anchor</topology>
    </subcellularLocation>
</comment>
<dbReference type="PANTHER" id="PTHR30429:SF3">
    <property type="entry name" value="LIPOPROTEIN"/>
    <property type="match status" value="1"/>
</dbReference>
<keyword evidence="5" id="KW-0564">Palmitate</keyword>
<evidence type="ECO:0000313" key="9">
    <source>
        <dbReference type="Proteomes" id="UP000327148"/>
    </source>
</evidence>
<dbReference type="PANTHER" id="PTHR30429">
    <property type="entry name" value="D-METHIONINE-BINDING LIPOPROTEIN METQ"/>
    <property type="match status" value="1"/>
</dbReference>
<evidence type="ECO:0000256" key="1">
    <source>
        <dbReference type="ARBA" id="ARBA00004635"/>
    </source>
</evidence>
<dbReference type="Proteomes" id="UP000327148">
    <property type="component" value="Unassembled WGS sequence"/>
</dbReference>
<evidence type="ECO:0000256" key="3">
    <source>
        <dbReference type="ARBA" id="ARBA00022729"/>
    </source>
</evidence>
<accession>A0A5N1GM03</accession>
<evidence type="ECO:0000256" key="6">
    <source>
        <dbReference type="ARBA" id="ARBA00023288"/>
    </source>
</evidence>
<feature type="signal peptide" evidence="7">
    <location>
        <begin position="1"/>
        <end position="20"/>
    </location>
</feature>
<dbReference type="STRING" id="119206.AWM72_07990"/>
<dbReference type="SUPFAM" id="SSF53850">
    <property type="entry name" value="Periplasmic binding protein-like II"/>
    <property type="match status" value="1"/>
</dbReference>
<proteinExistence type="inferred from homology"/>
<evidence type="ECO:0000256" key="4">
    <source>
        <dbReference type="ARBA" id="ARBA00023136"/>
    </source>
</evidence>
<organism evidence="8 9">
    <name type="scientific">Aerococcus sanguinicola</name>
    <dbReference type="NCBI Taxonomy" id="119206"/>
    <lineage>
        <taxon>Bacteria</taxon>
        <taxon>Bacillati</taxon>
        <taxon>Bacillota</taxon>
        <taxon>Bacilli</taxon>
        <taxon>Lactobacillales</taxon>
        <taxon>Aerococcaceae</taxon>
        <taxon>Aerococcus</taxon>
    </lineage>
</organism>
<sequence length="285" mass="31378">MRKILTLLSLALLVLTACHKQVSSDENQENNRVSVASFGSDLEIWQHVAQSQAAKDAGLEIEVKDITSNAQLNDYTAKGDVDVNAFQTLDFLETWNADHGNSLAPVATTYIEPMGIYSERINSLSERINSLDELEDGATVAIANNPSQQARALKLLANANLIKLNKKEGLVNLKDIQTNPKNLEFIEVDDTLGVRVLKDVDIAPIGNTFAMEGGLSVQNDALFKEDPAHSSKENYNVIVSQKDRAKDEKLKKLAEIYHAPENVKFIEDKFKGSKVVIDESLEGGQ</sequence>
<feature type="chain" id="PRO_5038904738" evidence="7">
    <location>
        <begin position="21"/>
        <end position="285"/>
    </location>
</feature>
<dbReference type="EMBL" id="VYWO01000001">
    <property type="protein sequence ID" value="KAA9302003.1"/>
    <property type="molecule type" value="Genomic_DNA"/>
</dbReference>
<comment type="similarity">
    <text evidence="2">Belongs to the NlpA lipoprotein family.</text>
</comment>
<evidence type="ECO:0000256" key="2">
    <source>
        <dbReference type="ARBA" id="ARBA00008973"/>
    </source>
</evidence>
<evidence type="ECO:0000256" key="7">
    <source>
        <dbReference type="SAM" id="SignalP"/>
    </source>
</evidence>
<keyword evidence="4" id="KW-0472">Membrane</keyword>
<comment type="caution">
    <text evidence="8">The sequence shown here is derived from an EMBL/GenBank/DDBJ whole genome shotgun (WGS) entry which is preliminary data.</text>
</comment>
<evidence type="ECO:0000313" key="8">
    <source>
        <dbReference type="EMBL" id="KAA9302003.1"/>
    </source>
</evidence>
<evidence type="ECO:0000256" key="5">
    <source>
        <dbReference type="ARBA" id="ARBA00023139"/>
    </source>
</evidence>
<gene>
    <name evidence="8" type="ORF">F6I03_01995</name>
</gene>
<keyword evidence="6" id="KW-0449">Lipoprotein</keyword>
<dbReference type="Pfam" id="PF03180">
    <property type="entry name" value="Lipoprotein_9"/>
    <property type="match status" value="1"/>
</dbReference>
<dbReference type="Gene3D" id="3.40.190.10">
    <property type="entry name" value="Periplasmic binding protein-like II"/>
    <property type="match status" value="2"/>
</dbReference>
<dbReference type="GO" id="GO:0016020">
    <property type="term" value="C:membrane"/>
    <property type="evidence" value="ECO:0007669"/>
    <property type="project" value="UniProtKB-SubCell"/>
</dbReference>
<dbReference type="PROSITE" id="PS51257">
    <property type="entry name" value="PROKAR_LIPOPROTEIN"/>
    <property type="match status" value="1"/>
</dbReference>
<name>A0A5N1GM03_9LACT</name>
<dbReference type="OrthoDB" id="9812878at2"/>
<reference evidence="8 9" key="1">
    <citation type="submission" date="2019-09" db="EMBL/GenBank/DDBJ databases">
        <title>Draft genome sequence assemblies of isolates from the urinary tract.</title>
        <authorList>
            <person name="Mores C.R."/>
            <person name="Putonti C."/>
            <person name="Wolfe A.J."/>
        </authorList>
    </citation>
    <scope>NUCLEOTIDE SEQUENCE [LARGE SCALE GENOMIC DNA]</scope>
    <source>
        <strain evidence="8 9">UMB623</strain>
    </source>
</reference>
<dbReference type="AlphaFoldDB" id="A0A5N1GM03"/>
<dbReference type="InterPro" id="IPR004872">
    <property type="entry name" value="Lipoprotein_NlpA"/>
</dbReference>
<dbReference type="RefSeq" id="WP_070431724.1">
    <property type="nucleotide sequence ID" value="NZ_VYWO01000001.1"/>
</dbReference>
<protein>
    <submittedName>
        <fullName evidence="8">Metal ABC transporter substrate-binding protein</fullName>
    </submittedName>
</protein>
<keyword evidence="3 7" id="KW-0732">Signal</keyword>